<organism evidence="1 2">
    <name type="scientific">Heyndrickxia sporothermodurans</name>
    <dbReference type="NCBI Taxonomy" id="46224"/>
    <lineage>
        <taxon>Bacteria</taxon>
        <taxon>Bacillati</taxon>
        <taxon>Bacillota</taxon>
        <taxon>Bacilli</taxon>
        <taxon>Bacillales</taxon>
        <taxon>Bacillaceae</taxon>
        <taxon>Heyndrickxia</taxon>
    </lineage>
</organism>
<protein>
    <submittedName>
        <fullName evidence="1">Uncharacterized protein</fullName>
    </submittedName>
</protein>
<gene>
    <name evidence="1" type="ORF">B4102_2181</name>
</gene>
<name>A0A150LGF0_9BACI</name>
<sequence length="129" mass="15257">MQFLSVDHHKCFLEIKNQMPDNFNGDLALLSVVYIMASSKQLRKKMDPYMHWIDGFDYEKMFSEETFLPAERVLVKVAVALYDNGVELRFNDVFTELDQNQRQIALNAANYRYDKQDMYKPKDGNLYIN</sequence>
<dbReference type="AlphaFoldDB" id="A0A150LGF0"/>
<dbReference type="PATRIC" id="fig|46224.3.peg.3993"/>
<proteinExistence type="predicted"/>
<reference evidence="1 2" key="1">
    <citation type="submission" date="2016-01" db="EMBL/GenBank/DDBJ databases">
        <title>Genome Sequences of Twelve Sporeforming Bacillus Species Isolated from Foods.</title>
        <authorList>
            <person name="Berendsen E.M."/>
            <person name="Wells-Bennik M.H."/>
            <person name="Krawcyk A.O."/>
            <person name="De Jong A."/>
            <person name="Holsappel S."/>
            <person name="Eijlander R.T."/>
            <person name="Kuipers O.P."/>
        </authorList>
    </citation>
    <scope>NUCLEOTIDE SEQUENCE [LARGE SCALE GENOMIC DNA]</scope>
    <source>
        <strain evidence="1 2">B4102</strain>
    </source>
</reference>
<dbReference type="OrthoDB" id="9930988at2"/>
<dbReference type="Proteomes" id="UP000075666">
    <property type="component" value="Unassembled WGS sequence"/>
</dbReference>
<comment type="caution">
    <text evidence="1">The sequence shown here is derived from an EMBL/GenBank/DDBJ whole genome shotgun (WGS) entry which is preliminary data.</text>
</comment>
<evidence type="ECO:0000313" key="2">
    <source>
        <dbReference type="Proteomes" id="UP000075666"/>
    </source>
</evidence>
<dbReference type="EMBL" id="LQYN01000006">
    <property type="protein sequence ID" value="KYD11453.1"/>
    <property type="molecule type" value="Genomic_DNA"/>
</dbReference>
<evidence type="ECO:0000313" key="1">
    <source>
        <dbReference type="EMBL" id="KYD11453.1"/>
    </source>
</evidence>
<keyword evidence="2" id="KW-1185">Reference proteome</keyword>
<accession>A0A150LGF0</accession>
<dbReference type="RefSeq" id="WP_066226281.1">
    <property type="nucleotide sequence ID" value="NZ_LQYN01000006.1"/>
</dbReference>